<evidence type="ECO:0000256" key="2">
    <source>
        <dbReference type="ARBA" id="ARBA00005104"/>
    </source>
</evidence>
<comment type="similarity">
    <text evidence="3">Belongs to the HTP reductase family.</text>
</comment>
<keyword evidence="7" id="KW-0686">Riboflavin biosynthesis</keyword>
<keyword evidence="9" id="KW-0560">Oxidoreductase</keyword>
<evidence type="ECO:0000256" key="3">
    <source>
        <dbReference type="ARBA" id="ARBA00009723"/>
    </source>
</evidence>
<organism evidence="15 16">
    <name type="scientific">Lachancea mirantina</name>
    <dbReference type="NCBI Taxonomy" id="1230905"/>
    <lineage>
        <taxon>Eukaryota</taxon>
        <taxon>Fungi</taxon>
        <taxon>Dikarya</taxon>
        <taxon>Ascomycota</taxon>
        <taxon>Saccharomycotina</taxon>
        <taxon>Saccharomycetes</taxon>
        <taxon>Saccharomycetales</taxon>
        <taxon>Saccharomycetaceae</taxon>
        <taxon>Lachancea</taxon>
    </lineage>
</organism>
<dbReference type="Pfam" id="PF01872">
    <property type="entry name" value="RibD_C"/>
    <property type="match status" value="1"/>
</dbReference>
<evidence type="ECO:0000259" key="14">
    <source>
        <dbReference type="Pfam" id="PF01872"/>
    </source>
</evidence>
<dbReference type="PANTHER" id="PTHR38011">
    <property type="entry name" value="DIHYDROFOLATE REDUCTASE FAMILY PROTEIN (AFU_ORTHOLOGUE AFUA_8G06820)"/>
    <property type="match status" value="1"/>
</dbReference>
<dbReference type="Proteomes" id="UP000191024">
    <property type="component" value="Chromosome C"/>
</dbReference>
<evidence type="ECO:0000256" key="12">
    <source>
        <dbReference type="ARBA" id="ARBA00047550"/>
    </source>
</evidence>
<feature type="domain" description="Bacterial bifunctional deaminase-reductase C-terminal" evidence="14">
    <location>
        <begin position="30"/>
        <end position="244"/>
    </location>
</feature>
<comment type="catalytic activity">
    <reaction evidence="12">
        <text>2,5-diamino-6-(1-D-ribitylamino)pyrimidin-4(3H)-one 5'-phosphate + NAD(+) = 2,5-diamino-6-(1-D-ribosylamino)pyrimidin-4(3H)-one 5'-phosphate + NADH + H(+)</text>
        <dbReference type="Rhea" id="RHEA:27274"/>
        <dbReference type="ChEBI" id="CHEBI:15378"/>
        <dbReference type="ChEBI" id="CHEBI:57540"/>
        <dbReference type="ChEBI" id="CHEBI:57945"/>
        <dbReference type="ChEBI" id="CHEBI:58890"/>
        <dbReference type="ChEBI" id="CHEBI:59545"/>
        <dbReference type="EC" id="1.1.1.302"/>
    </reaction>
</comment>
<evidence type="ECO:0000256" key="7">
    <source>
        <dbReference type="ARBA" id="ARBA00022619"/>
    </source>
</evidence>
<comment type="catalytic activity">
    <reaction evidence="13">
        <text>2,5-diamino-6-(1-D-ribitylamino)pyrimidin-4(3H)-one 5'-phosphate + NADP(+) = 2,5-diamino-6-(1-D-ribosylamino)pyrimidin-4(3H)-one 5'-phosphate + NADPH + H(+)</text>
        <dbReference type="Rhea" id="RHEA:27278"/>
        <dbReference type="ChEBI" id="CHEBI:15378"/>
        <dbReference type="ChEBI" id="CHEBI:57783"/>
        <dbReference type="ChEBI" id="CHEBI:58349"/>
        <dbReference type="ChEBI" id="CHEBI:58890"/>
        <dbReference type="ChEBI" id="CHEBI:59545"/>
        <dbReference type="EC" id="1.1.1.302"/>
    </reaction>
</comment>
<evidence type="ECO:0000256" key="8">
    <source>
        <dbReference type="ARBA" id="ARBA00022857"/>
    </source>
</evidence>
<evidence type="ECO:0000256" key="11">
    <source>
        <dbReference type="ARBA" id="ARBA00031630"/>
    </source>
</evidence>
<evidence type="ECO:0000313" key="15">
    <source>
        <dbReference type="EMBL" id="SCU84207.1"/>
    </source>
</evidence>
<evidence type="ECO:0000256" key="9">
    <source>
        <dbReference type="ARBA" id="ARBA00023002"/>
    </source>
</evidence>
<dbReference type="GO" id="GO:0008703">
    <property type="term" value="F:5-amino-6-(5-phosphoribosylamino)uracil reductase activity"/>
    <property type="evidence" value="ECO:0007669"/>
    <property type="project" value="InterPro"/>
</dbReference>
<name>A0A1G4J3A5_9SACH</name>
<dbReference type="FunFam" id="3.40.430.10:FF:000011">
    <property type="entry name" value="Rib7p"/>
    <property type="match status" value="1"/>
</dbReference>
<dbReference type="UniPathway" id="UPA00275"/>
<proteinExistence type="inferred from homology"/>
<dbReference type="InterPro" id="IPR011549">
    <property type="entry name" value="RibD_C"/>
</dbReference>
<dbReference type="GO" id="GO:0050661">
    <property type="term" value="F:NADP binding"/>
    <property type="evidence" value="ECO:0007669"/>
    <property type="project" value="InterPro"/>
</dbReference>
<dbReference type="InterPro" id="IPR050765">
    <property type="entry name" value="Riboflavin_Biosynth_HTPR"/>
</dbReference>
<dbReference type="OrthoDB" id="5432at2759"/>
<evidence type="ECO:0000256" key="5">
    <source>
        <dbReference type="ARBA" id="ARBA00012851"/>
    </source>
</evidence>
<dbReference type="AlphaFoldDB" id="A0A1G4J3A5"/>
<dbReference type="NCBIfam" id="TIGR00227">
    <property type="entry name" value="ribD_Cterm"/>
    <property type="match status" value="1"/>
</dbReference>
<dbReference type="EMBL" id="LT598466">
    <property type="protein sequence ID" value="SCU84207.1"/>
    <property type="molecule type" value="Genomic_DNA"/>
</dbReference>
<evidence type="ECO:0000256" key="10">
    <source>
        <dbReference type="ARBA" id="ARBA00030073"/>
    </source>
</evidence>
<dbReference type="Gene3D" id="3.40.430.10">
    <property type="entry name" value="Dihydrofolate Reductase, subunit A"/>
    <property type="match status" value="1"/>
</dbReference>
<keyword evidence="8" id="KW-0521">NADP</keyword>
<reference evidence="16" key="1">
    <citation type="submission" date="2016-03" db="EMBL/GenBank/DDBJ databases">
        <authorList>
            <person name="Devillers H."/>
        </authorList>
    </citation>
    <scope>NUCLEOTIDE SEQUENCE [LARGE SCALE GENOMIC DNA]</scope>
</reference>
<dbReference type="GO" id="GO:0009231">
    <property type="term" value="P:riboflavin biosynthetic process"/>
    <property type="evidence" value="ECO:0007669"/>
    <property type="project" value="UniProtKB-UniPathway"/>
</dbReference>
<comment type="subunit">
    <text evidence="4">Homodimer.</text>
</comment>
<accession>A0A1G4J3A5</accession>
<dbReference type="SUPFAM" id="SSF53597">
    <property type="entry name" value="Dihydrofolate reductase-like"/>
    <property type="match status" value="1"/>
</dbReference>
<dbReference type="InterPro" id="IPR024072">
    <property type="entry name" value="DHFR-like_dom_sf"/>
</dbReference>
<gene>
    <name evidence="15" type="ORF">LAMI_0C06656G</name>
</gene>
<dbReference type="STRING" id="1230905.A0A1G4J3A5"/>
<dbReference type="PANTHER" id="PTHR38011:SF7">
    <property type="entry name" value="2,5-DIAMINO-6-RIBOSYLAMINO-4(3H)-PYRIMIDINONE 5'-PHOSPHATE REDUCTASE"/>
    <property type="match status" value="1"/>
</dbReference>
<protein>
    <recommendedName>
        <fullName evidence="6">2,5-diamino-6-ribosylamino-4(3H)-pyrimidinone 5'-phosphate reductase</fullName>
        <ecNumber evidence="5">1.1.1.302</ecNumber>
    </recommendedName>
    <alternativeName>
        <fullName evidence="11">2,5-diamino-6-(5-phospho-D-ribosylamino)pyrimidin-4(3H)-one reductase</fullName>
    </alternativeName>
    <alternativeName>
        <fullName evidence="10">2,5-diamino-6-ribitylamino-4(3H)-pyrimidinone 5'-phosphate synthase</fullName>
    </alternativeName>
</protein>
<evidence type="ECO:0000256" key="13">
    <source>
        <dbReference type="ARBA" id="ARBA00049020"/>
    </source>
</evidence>
<dbReference type="InterPro" id="IPR002734">
    <property type="entry name" value="RibDG_C"/>
</dbReference>
<sequence length="253" mass="28076">MTLEPLRNDLIPFLNPYLPRLETDSTRKQPFITLTYAQSLDSRISKGKGLRTTISHPETKTMTHYLRYHHDAILIGCGTALADDPGLNCKYAPDGQVLSAANSPRPVILDPHVKWKFKGSKMEQIFMSSGGKPPIVIVNRLPEPKDQEKHVTYLPMDVSPTSGKYGWKMIFEKLYMQFNLKSIMVEGGAVVINDLLATNTLVDSLIITIGAKYLGSQGVEASPWCGELALQDISWWKGTCDVVLCARPPSTAD</sequence>
<keyword evidence="16" id="KW-1185">Reference proteome</keyword>
<dbReference type="EC" id="1.1.1.302" evidence="5"/>
<evidence type="ECO:0000256" key="4">
    <source>
        <dbReference type="ARBA" id="ARBA00011738"/>
    </source>
</evidence>
<evidence type="ECO:0000256" key="6">
    <source>
        <dbReference type="ARBA" id="ARBA00015035"/>
    </source>
</evidence>
<evidence type="ECO:0000256" key="1">
    <source>
        <dbReference type="ARBA" id="ARBA00003555"/>
    </source>
</evidence>
<comment type="pathway">
    <text evidence="2">Cofactor biosynthesis; riboflavin biosynthesis.</text>
</comment>
<evidence type="ECO:0000313" key="16">
    <source>
        <dbReference type="Proteomes" id="UP000191024"/>
    </source>
</evidence>
<comment type="function">
    <text evidence="1">Catalyzes an early step in riboflavin biosynthesis, the NADPH-dependent reduction of the ribose side chain of 2,5-diamino-6-ribosylamino-4(3H)-pyrimidinone 5'-phosphate, yielding 2,5-diamino-6-ribitylamino-4(3H)-pyrimidinone 5'-phosphate.</text>
</comment>